<organism evidence="13 14">
    <name type="scientific">Thalassotalea loyana</name>
    <dbReference type="NCBI Taxonomy" id="280483"/>
    <lineage>
        <taxon>Bacteria</taxon>
        <taxon>Pseudomonadati</taxon>
        <taxon>Pseudomonadota</taxon>
        <taxon>Gammaproteobacteria</taxon>
        <taxon>Alteromonadales</taxon>
        <taxon>Colwelliaceae</taxon>
        <taxon>Thalassotalea</taxon>
    </lineage>
</organism>
<sequence length="825" mass="89627">MNISKLNKAIKSAILLSVASTPFAATQAMADMRADQQIEKEVERIQVTGSRINRTDIESSSPITVIDAEFIADSGFQSVEEILSSQPMVAGMNIGSTTNNGSGGSATVNLRGMGSQRTLVLLNGRRMVASGTGADASVDLNTIPVSMIKNIEILKDGASAVYGSDAISGVINIITKKDFEGTELTVDGSITDKGDGETGGFSILHGTELAGGNLVVGVQYSDRGEVIQADRDFVPPGESSFVPGGSLNDMVPDGNGGFKPRDTSYDYTEDSYAQTPNTLASLFTSYNKEIATDTELAVDFMYTRRESNQQMAPQPADIDLDSSQLDSKYTDHFQDEDGNVPEELRYKRRMTDAGPRIYEQETDTYRASIGLIGYLDNDAQWDISATYGRNDSKDKVQNSIHAGNMEDSIYANQDLWFSGDDLDRDFLVNEGVIYTEENEGGNEQFILAAGYSGTTENDIGYAVGVESRYESGFYTPDEVTQAGESTAAQQDPTEGDYSVQSVYGEVAVPVTDAFNVEAALRYDNYSTFGGATTWKLGATYQVTDSFMMRAVAATGFRAPNVAELYGGNSGSFDYLDDPWGNEVDPQILVNYTSDENLKPEESESLTFGMVWEIQQGLSTTLDYWKFDVTDAITRVNVQSAMNACYAGNMVACDTINITPDGDLSELSSPLTNVGSLETSGVDWNITYSGDMFKVTLDTTYLIDYTEDGIDYTGTIDGNMGGYAELKSNLNVSANITDDFSVLYTAQYIQGMDGDYYGEAYSTDSVVYHNISAAYHINDQWKVNGGVKNLFDTEPESVPDGNDMGTVPAIYDVVGRTFFVSTSYKF</sequence>
<evidence type="ECO:0000313" key="13">
    <source>
        <dbReference type="EMBL" id="GLX85838.1"/>
    </source>
</evidence>
<comment type="subcellular location">
    <subcellularLocation>
        <location evidence="1 8">Cell outer membrane</location>
        <topology evidence="1 8">Multi-pass membrane protein</topology>
    </subcellularLocation>
</comment>
<dbReference type="Proteomes" id="UP001157134">
    <property type="component" value="Unassembled WGS sequence"/>
</dbReference>
<dbReference type="InterPro" id="IPR039426">
    <property type="entry name" value="TonB-dep_rcpt-like"/>
</dbReference>
<dbReference type="PANTHER" id="PTHR47234:SF2">
    <property type="entry name" value="TONB-DEPENDENT RECEPTOR"/>
    <property type="match status" value="1"/>
</dbReference>
<evidence type="ECO:0000256" key="9">
    <source>
        <dbReference type="RuleBase" id="RU003357"/>
    </source>
</evidence>
<evidence type="ECO:0000256" key="3">
    <source>
        <dbReference type="ARBA" id="ARBA00022452"/>
    </source>
</evidence>
<dbReference type="PANTHER" id="PTHR47234">
    <property type="match status" value="1"/>
</dbReference>
<keyword evidence="5 9" id="KW-0798">TonB box</keyword>
<gene>
    <name evidence="13" type="ORF">tloyanaT_20900</name>
</gene>
<dbReference type="Pfam" id="PF00593">
    <property type="entry name" value="TonB_dep_Rec_b-barrel"/>
    <property type="match status" value="1"/>
</dbReference>
<dbReference type="InterPro" id="IPR012910">
    <property type="entry name" value="Plug_dom"/>
</dbReference>
<evidence type="ECO:0000256" key="2">
    <source>
        <dbReference type="ARBA" id="ARBA00022448"/>
    </source>
</evidence>
<evidence type="ECO:0000256" key="5">
    <source>
        <dbReference type="ARBA" id="ARBA00023077"/>
    </source>
</evidence>
<dbReference type="PROSITE" id="PS52016">
    <property type="entry name" value="TONB_DEPENDENT_REC_3"/>
    <property type="match status" value="1"/>
</dbReference>
<dbReference type="RefSeq" id="WP_284298325.1">
    <property type="nucleotide sequence ID" value="NZ_BSSV01000004.1"/>
</dbReference>
<evidence type="ECO:0000256" key="8">
    <source>
        <dbReference type="PROSITE-ProRule" id="PRU01360"/>
    </source>
</evidence>
<keyword evidence="14" id="KW-1185">Reference proteome</keyword>
<dbReference type="Pfam" id="PF07715">
    <property type="entry name" value="Plug"/>
    <property type="match status" value="1"/>
</dbReference>
<proteinExistence type="inferred from homology"/>
<keyword evidence="6 8" id="KW-0472">Membrane</keyword>
<name>A0ABQ6HCK9_9GAMM</name>
<evidence type="ECO:0000256" key="6">
    <source>
        <dbReference type="ARBA" id="ARBA00023136"/>
    </source>
</evidence>
<dbReference type="SUPFAM" id="SSF56935">
    <property type="entry name" value="Porins"/>
    <property type="match status" value="1"/>
</dbReference>
<feature type="domain" description="TonB-dependent receptor plug" evidence="12">
    <location>
        <begin position="58"/>
        <end position="170"/>
    </location>
</feature>
<accession>A0ABQ6HCK9</accession>
<comment type="caution">
    <text evidence="13">The sequence shown here is derived from an EMBL/GenBank/DDBJ whole genome shotgun (WGS) entry which is preliminary data.</text>
</comment>
<dbReference type="CDD" id="cd01347">
    <property type="entry name" value="ligand_gated_channel"/>
    <property type="match status" value="1"/>
</dbReference>
<evidence type="ECO:0000256" key="4">
    <source>
        <dbReference type="ARBA" id="ARBA00022692"/>
    </source>
</evidence>
<dbReference type="InterPro" id="IPR036942">
    <property type="entry name" value="Beta-barrel_TonB_sf"/>
</dbReference>
<keyword evidence="2 8" id="KW-0813">Transport</keyword>
<keyword evidence="10" id="KW-0732">Signal</keyword>
<evidence type="ECO:0000259" key="11">
    <source>
        <dbReference type="Pfam" id="PF00593"/>
    </source>
</evidence>
<feature type="signal peptide" evidence="10">
    <location>
        <begin position="1"/>
        <end position="24"/>
    </location>
</feature>
<evidence type="ECO:0000259" key="12">
    <source>
        <dbReference type="Pfam" id="PF07715"/>
    </source>
</evidence>
<keyword evidence="4 8" id="KW-0812">Transmembrane</keyword>
<dbReference type="InterPro" id="IPR037066">
    <property type="entry name" value="Plug_dom_sf"/>
</dbReference>
<comment type="similarity">
    <text evidence="8 9">Belongs to the TonB-dependent receptor family.</text>
</comment>
<reference evidence="13 14" key="1">
    <citation type="submission" date="2023-03" db="EMBL/GenBank/DDBJ databases">
        <title>Thalassotalea loyana LMG 22536T draft genome sequence.</title>
        <authorList>
            <person name="Sawabe T."/>
        </authorList>
    </citation>
    <scope>NUCLEOTIDE SEQUENCE [LARGE SCALE GENOMIC DNA]</scope>
    <source>
        <strain evidence="13 14">LMG 22536</strain>
    </source>
</reference>
<keyword evidence="3 8" id="KW-1134">Transmembrane beta strand</keyword>
<protein>
    <submittedName>
        <fullName evidence="13">TonB-dependent receptor</fullName>
    </submittedName>
</protein>
<evidence type="ECO:0000256" key="10">
    <source>
        <dbReference type="SAM" id="SignalP"/>
    </source>
</evidence>
<evidence type="ECO:0000313" key="14">
    <source>
        <dbReference type="Proteomes" id="UP001157134"/>
    </source>
</evidence>
<dbReference type="EMBL" id="BSSV01000004">
    <property type="protein sequence ID" value="GLX85838.1"/>
    <property type="molecule type" value="Genomic_DNA"/>
</dbReference>
<dbReference type="Gene3D" id="2.40.170.20">
    <property type="entry name" value="TonB-dependent receptor, beta-barrel domain"/>
    <property type="match status" value="1"/>
</dbReference>
<feature type="domain" description="TonB-dependent receptor-like beta-barrel" evidence="11">
    <location>
        <begin position="322"/>
        <end position="789"/>
    </location>
</feature>
<dbReference type="InterPro" id="IPR000531">
    <property type="entry name" value="Beta-barrel_TonB"/>
</dbReference>
<keyword evidence="7 8" id="KW-0998">Cell outer membrane</keyword>
<dbReference type="Gene3D" id="2.170.130.10">
    <property type="entry name" value="TonB-dependent receptor, plug domain"/>
    <property type="match status" value="1"/>
</dbReference>
<keyword evidence="13" id="KW-0675">Receptor</keyword>
<evidence type="ECO:0000256" key="1">
    <source>
        <dbReference type="ARBA" id="ARBA00004571"/>
    </source>
</evidence>
<feature type="chain" id="PRO_5046459409" evidence="10">
    <location>
        <begin position="25"/>
        <end position="825"/>
    </location>
</feature>
<evidence type="ECO:0000256" key="7">
    <source>
        <dbReference type="ARBA" id="ARBA00023237"/>
    </source>
</evidence>